<feature type="domain" description="WW" evidence="2">
    <location>
        <begin position="169"/>
        <end position="203"/>
    </location>
</feature>
<sequence>MDNSNKFSTSCDSTLTAQVNRRTKIPSTTNLFSTNYREKTSSESDGENFIESNSHSDPKAPTKCPDTNNSSQSTEEPVLPQEKSKSKHKSPRGCNTLSCITEIEDVCAEYSSKTPKPEKNSRRQTVLEEIFDPTYGVTEEEVLEFAKLHGICPVEEPELVAAARTVLLTPLPPPWQAVFDEGAQAVYYHNPTTDHSSWLHPLDADLREAVRRGRDRGEL</sequence>
<dbReference type="InterPro" id="IPR036020">
    <property type="entry name" value="WW_dom_sf"/>
</dbReference>
<reference evidence="4" key="1">
    <citation type="submission" date="2025-08" db="UniProtKB">
        <authorList>
            <consortium name="RefSeq"/>
        </authorList>
    </citation>
    <scope>IDENTIFICATION</scope>
    <source>
        <tissue evidence="4">Whole organism</tissue>
    </source>
</reference>
<dbReference type="Proteomes" id="UP000694843">
    <property type="component" value="Unplaced"/>
</dbReference>
<feature type="compositionally biased region" description="Polar residues" evidence="1">
    <location>
        <begin position="65"/>
        <end position="75"/>
    </location>
</feature>
<dbReference type="Gene3D" id="3.30.1470.10">
    <property type="entry name" value="Photosystem I PsaD, reaction center subunit II"/>
    <property type="match status" value="1"/>
</dbReference>
<evidence type="ECO:0000256" key="1">
    <source>
        <dbReference type="SAM" id="MobiDB-lite"/>
    </source>
</evidence>
<organism evidence="3 4">
    <name type="scientific">Hyalella azteca</name>
    <name type="common">Amphipod</name>
    <dbReference type="NCBI Taxonomy" id="294128"/>
    <lineage>
        <taxon>Eukaryota</taxon>
        <taxon>Metazoa</taxon>
        <taxon>Ecdysozoa</taxon>
        <taxon>Arthropoda</taxon>
        <taxon>Crustacea</taxon>
        <taxon>Multicrustacea</taxon>
        <taxon>Malacostraca</taxon>
        <taxon>Eumalacostraca</taxon>
        <taxon>Peracarida</taxon>
        <taxon>Amphipoda</taxon>
        <taxon>Senticaudata</taxon>
        <taxon>Talitrida</taxon>
        <taxon>Talitroidea</taxon>
        <taxon>Hyalellidae</taxon>
        <taxon>Hyalella</taxon>
    </lineage>
</organism>
<dbReference type="InterPro" id="IPR053233">
    <property type="entry name" value="ABRA-related"/>
</dbReference>
<dbReference type="OrthoDB" id="6344460at2759"/>
<dbReference type="SUPFAM" id="SSF51045">
    <property type="entry name" value="WW domain"/>
    <property type="match status" value="1"/>
</dbReference>
<dbReference type="SMART" id="SM00456">
    <property type="entry name" value="WW"/>
    <property type="match status" value="1"/>
</dbReference>
<dbReference type="GeneID" id="125177819"/>
<dbReference type="CTD" id="22897"/>
<dbReference type="PANTHER" id="PTHR21715">
    <property type="entry name" value="RH04127P"/>
    <property type="match status" value="1"/>
</dbReference>
<dbReference type="RefSeq" id="XP_047736242.1">
    <property type="nucleotide sequence ID" value="XM_047880286.1"/>
</dbReference>
<dbReference type="CDD" id="cd00201">
    <property type="entry name" value="WW"/>
    <property type="match status" value="1"/>
</dbReference>
<feature type="compositionally biased region" description="Polar residues" evidence="1">
    <location>
        <begin position="1"/>
        <end position="35"/>
    </location>
</feature>
<accession>A0A979FI30</accession>
<dbReference type="Pfam" id="PF00397">
    <property type="entry name" value="WW"/>
    <property type="match status" value="1"/>
</dbReference>
<dbReference type="PROSITE" id="PS01159">
    <property type="entry name" value="WW_DOMAIN_1"/>
    <property type="match status" value="1"/>
</dbReference>
<proteinExistence type="predicted"/>
<name>A0A979FI30_HYAAZ</name>
<evidence type="ECO:0000259" key="2">
    <source>
        <dbReference type="PROSITE" id="PS50020"/>
    </source>
</evidence>
<gene>
    <name evidence="4" type="primary">LOC125177819</name>
</gene>
<evidence type="ECO:0000313" key="4">
    <source>
        <dbReference type="RefSeq" id="XP_047736242.1"/>
    </source>
</evidence>
<feature type="region of interest" description="Disordered" evidence="1">
    <location>
        <begin position="1"/>
        <end position="93"/>
    </location>
</feature>
<protein>
    <submittedName>
        <fullName evidence="4">Uncharacterized protein LOC125177819</fullName>
    </submittedName>
</protein>
<dbReference type="PANTHER" id="PTHR21715:SF0">
    <property type="entry name" value="RH04127P"/>
    <property type="match status" value="1"/>
</dbReference>
<dbReference type="PROSITE" id="PS50020">
    <property type="entry name" value="WW_DOMAIN_2"/>
    <property type="match status" value="1"/>
</dbReference>
<dbReference type="AlphaFoldDB" id="A0A979FI30"/>
<dbReference type="InterPro" id="IPR001202">
    <property type="entry name" value="WW_dom"/>
</dbReference>
<evidence type="ECO:0000313" key="3">
    <source>
        <dbReference type="Proteomes" id="UP000694843"/>
    </source>
</evidence>
<dbReference type="KEGG" id="hazt:125177819"/>
<keyword evidence="3" id="KW-1185">Reference proteome</keyword>